<accession>A0ABP8UV80</accession>
<evidence type="ECO:0000313" key="3">
    <source>
        <dbReference type="Proteomes" id="UP001501442"/>
    </source>
</evidence>
<evidence type="ECO:0008006" key="4">
    <source>
        <dbReference type="Google" id="ProtNLM"/>
    </source>
</evidence>
<gene>
    <name evidence="2" type="ORF">GCM10023196_100880</name>
</gene>
<sequence length="148" mass="15939">MMRTTTAAAIAVAAIATAVATPAGAATAPTAQARRCREGEPVKASVVLKLRKNSYATTAPYHVHWVRADLGCKGHISLQHRSGPHVKMRIVSCAKKPKVLSDWLLPPHSTKVYEAVIRNGVVPPYPRGMCFRIQAWKGKGVTHGGGYF</sequence>
<comment type="caution">
    <text evidence="2">The sequence shown here is derived from an EMBL/GenBank/DDBJ whole genome shotgun (WGS) entry which is preliminary data.</text>
</comment>
<evidence type="ECO:0000256" key="1">
    <source>
        <dbReference type="SAM" id="SignalP"/>
    </source>
</evidence>
<evidence type="ECO:0000313" key="2">
    <source>
        <dbReference type="EMBL" id="GAA4639404.1"/>
    </source>
</evidence>
<protein>
    <recommendedName>
        <fullName evidence="4">Secreted protein</fullName>
    </recommendedName>
</protein>
<proteinExistence type="predicted"/>
<reference evidence="3" key="1">
    <citation type="journal article" date="2019" name="Int. J. Syst. Evol. Microbiol.">
        <title>The Global Catalogue of Microorganisms (GCM) 10K type strain sequencing project: providing services to taxonomists for standard genome sequencing and annotation.</title>
        <authorList>
            <consortium name="The Broad Institute Genomics Platform"/>
            <consortium name="The Broad Institute Genome Sequencing Center for Infectious Disease"/>
            <person name="Wu L."/>
            <person name="Ma J."/>
        </authorList>
    </citation>
    <scope>NUCLEOTIDE SEQUENCE [LARGE SCALE GENOMIC DNA]</scope>
    <source>
        <strain evidence="3">JCM 17939</strain>
    </source>
</reference>
<keyword evidence="1" id="KW-0732">Signal</keyword>
<keyword evidence="3" id="KW-1185">Reference proteome</keyword>
<organism evidence="2 3">
    <name type="scientific">Actinoallomurus vinaceus</name>
    <dbReference type="NCBI Taxonomy" id="1080074"/>
    <lineage>
        <taxon>Bacteria</taxon>
        <taxon>Bacillati</taxon>
        <taxon>Actinomycetota</taxon>
        <taxon>Actinomycetes</taxon>
        <taxon>Streptosporangiales</taxon>
        <taxon>Thermomonosporaceae</taxon>
        <taxon>Actinoallomurus</taxon>
    </lineage>
</organism>
<name>A0ABP8UV80_9ACTN</name>
<feature type="signal peptide" evidence="1">
    <location>
        <begin position="1"/>
        <end position="25"/>
    </location>
</feature>
<feature type="chain" id="PRO_5046813602" description="Secreted protein" evidence="1">
    <location>
        <begin position="26"/>
        <end position="148"/>
    </location>
</feature>
<dbReference type="EMBL" id="BAABHK010000027">
    <property type="protein sequence ID" value="GAA4639404.1"/>
    <property type="molecule type" value="Genomic_DNA"/>
</dbReference>
<dbReference type="Proteomes" id="UP001501442">
    <property type="component" value="Unassembled WGS sequence"/>
</dbReference>